<organism evidence="5">
    <name type="scientific">Pyramimonas obovata</name>
    <dbReference type="NCBI Taxonomy" id="1411642"/>
    <lineage>
        <taxon>Eukaryota</taxon>
        <taxon>Viridiplantae</taxon>
        <taxon>Chlorophyta</taxon>
        <taxon>Pyramimonadophyceae</taxon>
        <taxon>Pyramimonadales</taxon>
        <taxon>Pyramimonadaceae</taxon>
        <taxon>Pyramimonas</taxon>
        <taxon>Pyramimonas incertae sedis</taxon>
    </lineage>
</organism>
<evidence type="ECO:0000259" key="4">
    <source>
        <dbReference type="PROSITE" id="PS51399"/>
    </source>
</evidence>
<dbReference type="GO" id="GO:0043161">
    <property type="term" value="P:proteasome-mediated ubiquitin-dependent protein catabolic process"/>
    <property type="evidence" value="ECO:0007669"/>
    <property type="project" value="TreeGrafter"/>
</dbReference>
<feature type="domain" description="UBX" evidence="3">
    <location>
        <begin position="310"/>
        <end position="386"/>
    </location>
</feature>
<sequence length="387" mass="41112">MDEEITQFIGITGATPEQARFFLESCGGDLTSAMDSFFETGGQMDAVATSEDAEPMAVGQAPPSQAAAGATGGSAPPASRPSNRTHPRGASGNIRGFNDFSNDDNESDDDNEYFTGGAKSGMMVQDPNTAGGKRNHDEQVEALFEKARQYVAQPGDEMMDDPRGRRPGAFSGVGRRLDSTDSGEAAPAATPAEPPQRLVHTVCFYNNGFTVDDGPLRTQDDPANQPFLQSIENGECPRELEPPKGTRTQVPVRVELMRKNEDWVPPPTPKYVAFSGSGRTLGSSGAGSSAAATAPPAAPPPPTGEFAVDDAQPVTTLQLRLHDGTRMTARFNHTHTVGDVHQFIRSSRADSPATFQLMTSFPPTPLTEFSMTLKDAGLIGAVVIQKL</sequence>
<proteinExistence type="predicted"/>
<dbReference type="InterPro" id="IPR001012">
    <property type="entry name" value="UBX_dom"/>
</dbReference>
<dbReference type="PANTHER" id="PTHR23333:SF20">
    <property type="entry name" value="NSFL1 COFACTOR P47"/>
    <property type="match status" value="1"/>
</dbReference>
<feature type="region of interest" description="Disordered" evidence="2">
    <location>
        <begin position="51"/>
        <end position="135"/>
    </location>
</feature>
<dbReference type="InterPro" id="IPR009060">
    <property type="entry name" value="UBA-like_sf"/>
</dbReference>
<evidence type="ECO:0008006" key="6">
    <source>
        <dbReference type="Google" id="ProtNLM"/>
    </source>
</evidence>
<dbReference type="CDD" id="cd14348">
    <property type="entry name" value="UBA_p47"/>
    <property type="match status" value="1"/>
</dbReference>
<dbReference type="GO" id="GO:0005829">
    <property type="term" value="C:cytosol"/>
    <property type="evidence" value="ECO:0007669"/>
    <property type="project" value="TreeGrafter"/>
</dbReference>
<dbReference type="SUPFAM" id="SSF54236">
    <property type="entry name" value="Ubiquitin-like"/>
    <property type="match status" value="1"/>
</dbReference>
<feature type="compositionally biased region" description="Low complexity" evidence="2">
    <location>
        <begin position="276"/>
        <end position="295"/>
    </location>
</feature>
<dbReference type="Gene3D" id="1.10.8.10">
    <property type="entry name" value="DNA helicase RuvA subunit, C-terminal domain"/>
    <property type="match status" value="1"/>
</dbReference>
<dbReference type="FunFam" id="3.30.420.210:FF:000002">
    <property type="entry name" value="UBX domain-containing protein 1"/>
    <property type="match status" value="1"/>
</dbReference>
<dbReference type="EMBL" id="HBFA01028475">
    <property type="protein sequence ID" value="CAD8679115.1"/>
    <property type="molecule type" value="Transcribed_RNA"/>
</dbReference>
<dbReference type="SMART" id="SM00553">
    <property type="entry name" value="SEP"/>
    <property type="match status" value="1"/>
</dbReference>
<dbReference type="GO" id="GO:0061025">
    <property type="term" value="P:membrane fusion"/>
    <property type="evidence" value="ECO:0007669"/>
    <property type="project" value="TreeGrafter"/>
</dbReference>
<evidence type="ECO:0000256" key="2">
    <source>
        <dbReference type="SAM" id="MobiDB-lite"/>
    </source>
</evidence>
<dbReference type="SUPFAM" id="SSF46934">
    <property type="entry name" value="UBA-like"/>
    <property type="match status" value="1"/>
</dbReference>
<evidence type="ECO:0000259" key="3">
    <source>
        <dbReference type="PROSITE" id="PS50033"/>
    </source>
</evidence>
<dbReference type="InterPro" id="IPR036241">
    <property type="entry name" value="NSFL1C_SEP_dom_sf"/>
</dbReference>
<dbReference type="SMART" id="SM00166">
    <property type="entry name" value="UBX"/>
    <property type="match status" value="1"/>
</dbReference>
<dbReference type="AlphaFoldDB" id="A0A7S0RKA3"/>
<dbReference type="PROSITE" id="PS50033">
    <property type="entry name" value="UBX"/>
    <property type="match status" value="1"/>
</dbReference>
<dbReference type="SUPFAM" id="SSF102848">
    <property type="entry name" value="NSFL1 (p97 ATPase) cofactor p47, SEP domain"/>
    <property type="match status" value="1"/>
</dbReference>
<keyword evidence="1" id="KW-0833">Ubl conjugation pathway</keyword>
<evidence type="ECO:0000256" key="1">
    <source>
        <dbReference type="ARBA" id="ARBA00022786"/>
    </source>
</evidence>
<gene>
    <name evidence="5" type="ORF">POBO1169_LOCUS14396</name>
</gene>
<dbReference type="GO" id="GO:0031468">
    <property type="term" value="P:nuclear membrane reassembly"/>
    <property type="evidence" value="ECO:0007669"/>
    <property type="project" value="TreeGrafter"/>
</dbReference>
<dbReference type="GO" id="GO:0007030">
    <property type="term" value="P:Golgi organization"/>
    <property type="evidence" value="ECO:0007669"/>
    <property type="project" value="TreeGrafter"/>
</dbReference>
<dbReference type="FunFam" id="3.10.20.90:FF:000179">
    <property type="entry name" value="Plant UBX domain-containing protein 4"/>
    <property type="match status" value="1"/>
</dbReference>
<dbReference type="InterPro" id="IPR012989">
    <property type="entry name" value="SEP_domain"/>
</dbReference>
<feature type="region of interest" description="Disordered" evidence="2">
    <location>
        <begin position="155"/>
        <end position="194"/>
    </location>
</feature>
<dbReference type="GO" id="GO:0043130">
    <property type="term" value="F:ubiquitin binding"/>
    <property type="evidence" value="ECO:0007669"/>
    <property type="project" value="TreeGrafter"/>
</dbReference>
<feature type="compositionally biased region" description="Low complexity" evidence="2">
    <location>
        <begin position="57"/>
        <end position="82"/>
    </location>
</feature>
<dbReference type="GO" id="GO:0005634">
    <property type="term" value="C:nucleus"/>
    <property type="evidence" value="ECO:0007669"/>
    <property type="project" value="TreeGrafter"/>
</dbReference>
<feature type="compositionally biased region" description="Acidic residues" evidence="2">
    <location>
        <begin position="101"/>
        <end position="112"/>
    </location>
</feature>
<dbReference type="Pfam" id="PF00789">
    <property type="entry name" value="UBX"/>
    <property type="match status" value="1"/>
</dbReference>
<feature type="region of interest" description="Disordered" evidence="2">
    <location>
        <begin position="276"/>
        <end position="306"/>
    </location>
</feature>
<accession>A0A7S0RKA3</accession>
<protein>
    <recommendedName>
        <fullName evidence="6">UBX domain-containing protein</fullName>
    </recommendedName>
</protein>
<dbReference type="CDD" id="cd01770">
    <property type="entry name" value="UBX_UBXN2"/>
    <property type="match status" value="1"/>
</dbReference>
<reference evidence="5" key="1">
    <citation type="submission" date="2021-01" db="EMBL/GenBank/DDBJ databases">
        <authorList>
            <person name="Corre E."/>
            <person name="Pelletier E."/>
            <person name="Niang G."/>
            <person name="Scheremetjew M."/>
            <person name="Finn R."/>
            <person name="Kale V."/>
            <person name="Holt S."/>
            <person name="Cochrane G."/>
            <person name="Meng A."/>
            <person name="Brown T."/>
            <person name="Cohen L."/>
        </authorList>
    </citation>
    <scope>NUCLEOTIDE SEQUENCE</scope>
    <source>
        <strain evidence="5">CCMP722</strain>
    </source>
</reference>
<dbReference type="Gene3D" id="3.10.20.90">
    <property type="entry name" value="Phosphatidylinositol 3-kinase Catalytic Subunit, Chain A, domain 1"/>
    <property type="match status" value="1"/>
</dbReference>
<dbReference type="Gene3D" id="3.30.420.210">
    <property type="entry name" value="SEP domain"/>
    <property type="match status" value="1"/>
</dbReference>
<dbReference type="GO" id="GO:0000045">
    <property type="term" value="P:autophagosome assembly"/>
    <property type="evidence" value="ECO:0007669"/>
    <property type="project" value="TreeGrafter"/>
</dbReference>
<feature type="domain" description="SEP" evidence="4">
    <location>
        <begin position="197"/>
        <end position="264"/>
    </location>
</feature>
<dbReference type="Pfam" id="PF08059">
    <property type="entry name" value="SEP"/>
    <property type="match status" value="1"/>
</dbReference>
<dbReference type="InterPro" id="IPR029071">
    <property type="entry name" value="Ubiquitin-like_domsf"/>
</dbReference>
<dbReference type="PANTHER" id="PTHR23333">
    <property type="entry name" value="UBX DOMAIN CONTAINING PROTEIN"/>
    <property type="match status" value="1"/>
</dbReference>
<dbReference type="Pfam" id="PF14555">
    <property type="entry name" value="UBA_4"/>
    <property type="match status" value="1"/>
</dbReference>
<dbReference type="PROSITE" id="PS51399">
    <property type="entry name" value="SEP"/>
    <property type="match status" value="1"/>
</dbReference>
<evidence type="ECO:0000313" key="5">
    <source>
        <dbReference type="EMBL" id="CAD8679115.1"/>
    </source>
</evidence>
<name>A0A7S0RKA3_9CHLO</name>